<dbReference type="Pfam" id="PF11838">
    <property type="entry name" value="ERAP1_C"/>
    <property type="match status" value="1"/>
</dbReference>
<evidence type="ECO:0000256" key="6">
    <source>
        <dbReference type="ARBA" id="ARBA00022723"/>
    </source>
</evidence>
<dbReference type="InterPro" id="IPR045357">
    <property type="entry name" value="Aminopeptidase_N-like_N"/>
</dbReference>
<evidence type="ECO:0000256" key="14">
    <source>
        <dbReference type="PIRSR" id="PIRSR634016-3"/>
    </source>
</evidence>
<comment type="subcellular location">
    <subcellularLocation>
        <location evidence="1">Membrane</location>
        <topology evidence="1">Single-pass type II membrane protein</topology>
    </subcellularLocation>
</comment>
<comment type="cofactor">
    <cofactor evidence="14">
        <name>Zn(2+)</name>
        <dbReference type="ChEBI" id="CHEBI:29105"/>
    </cofactor>
    <text evidence="14">Binds 1 zinc ion per subunit.</text>
</comment>
<keyword evidence="12" id="KW-0325">Glycoprotein</keyword>
<keyword evidence="3" id="KW-0031">Aminopeptidase</keyword>
<dbReference type="GO" id="GO:0042277">
    <property type="term" value="F:peptide binding"/>
    <property type="evidence" value="ECO:0007669"/>
    <property type="project" value="TreeGrafter"/>
</dbReference>
<feature type="site" description="Transition state stabilizer" evidence="15">
    <location>
        <position position="463"/>
    </location>
</feature>
<dbReference type="EMBL" id="CAJVCH010075938">
    <property type="protein sequence ID" value="CAG7720992.1"/>
    <property type="molecule type" value="Genomic_DNA"/>
</dbReference>
<evidence type="ECO:0000256" key="3">
    <source>
        <dbReference type="ARBA" id="ARBA00022438"/>
    </source>
</evidence>
<dbReference type="FunFam" id="1.10.390.10:FF:000016">
    <property type="entry name" value="Glutamyl aminopeptidase"/>
    <property type="match status" value="1"/>
</dbReference>
<evidence type="ECO:0000256" key="5">
    <source>
        <dbReference type="ARBA" id="ARBA00022692"/>
    </source>
</evidence>
<evidence type="ECO:0000259" key="16">
    <source>
        <dbReference type="Pfam" id="PF01433"/>
    </source>
</evidence>
<evidence type="ECO:0000256" key="1">
    <source>
        <dbReference type="ARBA" id="ARBA00004606"/>
    </source>
</evidence>
<dbReference type="InterPro" id="IPR024571">
    <property type="entry name" value="ERAP1-like_C_dom"/>
</dbReference>
<feature type="domain" description="Peptidase M1 membrane alanine aminopeptidase" evidence="16">
    <location>
        <begin position="305"/>
        <end position="524"/>
    </location>
</feature>
<gene>
    <name evidence="19" type="ORF">AFUS01_LOCUS10241</name>
</gene>
<dbReference type="GO" id="GO:0043171">
    <property type="term" value="P:peptide catabolic process"/>
    <property type="evidence" value="ECO:0007669"/>
    <property type="project" value="TreeGrafter"/>
</dbReference>
<feature type="domain" description="Aminopeptidase N-like N-terminal" evidence="18">
    <location>
        <begin position="83"/>
        <end position="270"/>
    </location>
</feature>
<dbReference type="FunFam" id="2.60.40.1730:FF:000012">
    <property type="entry name" value="Aminopeptidase N"/>
    <property type="match status" value="1"/>
</dbReference>
<keyword evidence="6 14" id="KW-0479">Metal-binding</keyword>
<evidence type="ECO:0008006" key="21">
    <source>
        <dbReference type="Google" id="ProtNLM"/>
    </source>
</evidence>
<evidence type="ECO:0000256" key="4">
    <source>
        <dbReference type="ARBA" id="ARBA00022670"/>
    </source>
</evidence>
<feature type="binding site" evidence="14">
    <location>
        <position position="400"/>
    </location>
    <ligand>
        <name>Zn(2+)</name>
        <dbReference type="ChEBI" id="CHEBI:29105"/>
        <note>catalytic</note>
    </ligand>
</feature>
<evidence type="ECO:0000313" key="20">
    <source>
        <dbReference type="Proteomes" id="UP000708208"/>
    </source>
</evidence>
<dbReference type="GO" id="GO:0005615">
    <property type="term" value="C:extracellular space"/>
    <property type="evidence" value="ECO:0007669"/>
    <property type="project" value="TreeGrafter"/>
</dbReference>
<keyword evidence="4" id="KW-0645">Protease</keyword>
<keyword evidence="20" id="KW-1185">Reference proteome</keyword>
<evidence type="ECO:0000256" key="13">
    <source>
        <dbReference type="PIRSR" id="PIRSR634016-1"/>
    </source>
</evidence>
<evidence type="ECO:0000256" key="11">
    <source>
        <dbReference type="ARBA" id="ARBA00023136"/>
    </source>
</evidence>
<evidence type="ECO:0000259" key="18">
    <source>
        <dbReference type="Pfam" id="PF17900"/>
    </source>
</evidence>
<keyword evidence="5" id="KW-0812">Transmembrane</keyword>
<comment type="caution">
    <text evidence="19">The sequence shown here is derived from an EMBL/GenBank/DDBJ whole genome shotgun (WGS) entry which is preliminary data.</text>
</comment>
<keyword evidence="9" id="KW-0735">Signal-anchor</keyword>
<reference evidence="19" key="1">
    <citation type="submission" date="2021-06" db="EMBL/GenBank/DDBJ databases">
        <authorList>
            <person name="Hodson N. C."/>
            <person name="Mongue J. A."/>
            <person name="Jaron S. K."/>
        </authorList>
    </citation>
    <scope>NUCLEOTIDE SEQUENCE</scope>
</reference>
<keyword evidence="10" id="KW-1133">Transmembrane helix</keyword>
<feature type="binding site" evidence="14">
    <location>
        <position position="381"/>
    </location>
    <ligand>
        <name>Zn(2+)</name>
        <dbReference type="ChEBI" id="CHEBI:29105"/>
        <note>catalytic</note>
    </ligand>
</feature>
<dbReference type="InterPro" id="IPR050344">
    <property type="entry name" value="Peptidase_M1_aminopeptidases"/>
</dbReference>
<dbReference type="CDD" id="cd09601">
    <property type="entry name" value="M1_APN-Q_like"/>
    <property type="match status" value="1"/>
</dbReference>
<dbReference type="GO" id="GO:0016020">
    <property type="term" value="C:membrane"/>
    <property type="evidence" value="ECO:0007669"/>
    <property type="project" value="UniProtKB-SubCell"/>
</dbReference>
<keyword evidence="7" id="KW-0378">Hydrolase</keyword>
<proteinExistence type="inferred from homology"/>
<evidence type="ECO:0000256" key="8">
    <source>
        <dbReference type="ARBA" id="ARBA00022833"/>
    </source>
</evidence>
<dbReference type="GO" id="GO:0008270">
    <property type="term" value="F:zinc ion binding"/>
    <property type="evidence" value="ECO:0007669"/>
    <property type="project" value="InterPro"/>
</dbReference>
<organism evidence="19 20">
    <name type="scientific">Allacma fusca</name>
    <dbReference type="NCBI Taxonomy" id="39272"/>
    <lineage>
        <taxon>Eukaryota</taxon>
        <taxon>Metazoa</taxon>
        <taxon>Ecdysozoa</taxon>
        <taxon>Arthropoda</taxon>
        <taxon>Hexapoda</taxon>
        <taxon>Collembola</taxon>
        <taxon>Symphypleona</taxon>
        <taxon>Sminthuridae</taxon>
        <taxon>Allacma</taxon>
    </lineage>
</organism>
<feature type="binding site" evidence="14">
    <location>
        <position position="377"/>
    </location>
    <ligand>
        <name>Zn(2+)</name>
        <dbReference type="ChEBI" id="CHEBI:29105"/>
        <note>catalytic</note>
    </ligand>
</feature>
<protein>
    <recommendedName>
        <fullName evidence="21">Aminopeptidase</fullName>
    </recommendedName>
</protein>
<evidence type="ECO:0000256" key="10">
    <source>
        <dbReference type="ARBA" id="ARBA00022989"/>
    </source>
</evidence>
<dbReference type="FunFam" id="2.60.40.1910:FF:000006">
    <property type="entry name" value="Aminopeptidase"/>
    <property type="match status" value="1"/>
</dbReference>
<dbReference type="AlphaFoldDB" id="A0A8J2NWG5"/>
<feature type="domain" description="ERAP1-like C-terminal" evidence="17">
    <location>
        <begin position="605"/>
        <end position="700"/>
    </location>
</feature>
<evidence type="ECO:0000259" key="17">
    <source>
        <dbReference type="Pfam" id="PF11838"/>
    </source>
</evidence>
<comment type="similarity">
    <text evidence="2">Belongs to the peptidase M1 family.</text>
</comment>
<dbReference type="Proteomes" id="UP000708208">
    <property type="component" value="Unassembled WGS sequence"/>
</dbReference>
<dbReference type="Pfam" id="PF17900">
    <property type="entry name" value="Peptidase_M1_N"/>
    <property type="match status" value="1"/>
</dbReference>
<evidence type="ECO:0000256" key="7">
    <source>
        <dbReference type="ARBA" id="ARBA00022801"/>
    </source>
</evidence>
<dbReference type="GO" id="GO:0070006">
    <property type="term" value="F:metalloaminopeptidase activity"/>
    <property type="evidence" value="ECO:0007669"/>
    <property type="project" value="TreeGrafter"/>
</dbReference>
<dbReference type="Pfam" id="PF01433">
    <property type="entry name" value="Peptidase_M1"/>
    <property type="match status" value="1"/>
</dbReference>
<dbReference type="InterPro" id="IPR034016">
    <property type="entry name" value="M1_APN-typ"/>
</dbReference>
<accession>A0A8J2NWG5</accession>
<name>A0A8J2NWG5_9HEXA</name>
<evidence type="ECO:0000256" key="12">
    <source>
        <dbReference type="ARBA" id="ARBA00023180"/>
    </source>
</evidence>
<feature type="non-terminal residue" evidence="19">
    <location>
        <position position="1"/>
    </location>
</feature>
<evidence type="ECO:0000256" key="2">
    <source>
        <dbReference type="ARBA" id="ARBA00010136"/>
    </source>
</evidence>
<dbReference type="GO" id="GO:0005737">
    <property type="term" value="C:cytoplasm"/>
    <property type="evidence" value="ECO:0007669"/>
    <property type="project" value="TreeGrafter"/>
</dbReference>
<evidence type="ECO:0000256" key="15">
    <source>
        <dbReference type="PIRSR" id="PIRSR634016-4"/>
    </source>
</evidence>
<dbReference type="GO" id="GO:0006508">
    <property type="term" value="P:proteolysis"/>
    <property type="evidence" value="ECO:0007669"/>
    <property type="project" value="UniProtKB-KW"/>
</dbReference>
<evidence type="ECO:0000256" key="9">
    <source>
        <dbReference type="ARBA" id="ARBA00022968"/>
    </source>
</evidence>
<sequence length="704" mass="79365">MGFRVKPAMMVGVGVVVLALLVSVGFVSYKLKGTTSALRSSSSAVGIFSDHPSTSDNEIATVVKTCDSPAWECNIRLEPSVYPLHYDLFLHPDFDTGLFTGKVTIELNITSSVDHIRLHTKSLNITSSILTSQSTGAVVPIEKAFEVEHNEYWVVQLRSELPEGMVNLTLAFDGSLTRGIVGFYRSQYRDPTQNVTKFVVSSKFQPTDARRAFPCFDEPSFKSTFTVTLIKPSNLVALSNMPVELEERDSPGLGLTKVHFKRSVPMVTYLVAFAIGDFAYREGRTKSGIPVRIYATSFKVEHTEYAASITPRIVDFFEKYFDVKYPLPKLDIIGVPDFVSGAMEHWGMISFREVNLLFQKGVGSPMFKQRIASVIAHELAHMWFGNLVTLKWWNDLWLNEGFASYMEYEGMESVHPDWDVMSQFVSDDLTNVLHLDGQLSSHPIVQPVSNPDQITEIFDTISYSKGASVIRMLENFMGPKNFQQGVSKFLKKFAYKNAITEDLWDALQSEAPLSVNVSFVMDTWTRQMGYPILTATASQPGILTVTQERFYENPHGKIHQYSPFGFNWEIPLLVSTSVGANSTQLVWLPHTQKSVDINIAKNAHWVKINTGQLGYFRVKYDSEDLRKISTEFGSKFSPEERCGLLDDVFALAFSNYSSYGDTFEFALKLKQEKHIVPWKCADPHLRKLMALLNYANANTYALFR</sequence>
<feature type="active site" description="Proton acceptor" evidence="13">
    <location>
        <position position="378"/>
    </location>
</feature>
<keyword evidence="8 14" id="KW-0862">Zinc</keyword>
<keyword evidence="11" id="KW-0472">Membrane</keyword>
<dbReference type="InterPro" id="IPR014782">
    <property type="entry name" value="Peptidase_M1_dom"/>
</dbReference>
<dbReference type="OrthoDB" id="510539at2759"/>
<dbReference type="PANTHER" id="PTHR11533:SF276">
    <property type="entry name" value="GLUTAMYL AMINOPEPTIDASE"/>
    <property type="match status" value="1"/>
</dbReference>
<dbReference type="PANTHER" id="PTHR11533">
    <property type="entry name" value="PROTEASE M1 ZINC METALLOPROTEASE"/>
    <property type="match status" value="1"/>
</dbReference>
<evidence type="ECO:0000313" key="19">
    <source>
        <dbReference type="EMBL" id="CAG7720992.1"/>
    </source>
</evidence>